<dbReference type="GO" id="GO:0045893">
    <property type="term" value="P:positive regulation of DNA-templated transcription"/>
    <property type="evidence" value="ECO:0007669"/>
    <property type="project" value="TreeGrafter"/>
</dbReference>
<keyword evidence="3" id="KW-0238">DNA-binding</keyword>
<accession>A0AA88WPW8</accession>
<dbReference type="PANTHER" id="PTHR46684">
    <property type="entry name" value="TRANSCRIPTION FACTOR FAMA"/>
    <property type="match status" value="1"/>
</dbReference>
<keyword evidence="4" id="KW-0804">Transcription</keyword>
<dbReference type="PANTHER" id="PTHR46684:SF16">
    <property type="entry name" value="TRANSCRIPTION FACTOR BHLH67-LIKE ISOFORM X2"/>
    <property type="match status" value="1"/>
</dbReference>
<evidence type="ECO:0000313" key="7">
    <source>
        <dbReference type="EMBL" id="KAK3031593.1"/>
    </source>
</evidence>
<dbReference type="SUPFAM" id="SSF47459">
    <property type="entry name" value="HLH, helix-loop-helix DNA-binding domain"/>
    <property type="match status" value="1"/>
</dbReference>
<evidence type="ECO:0000256" key="1">
    <source>
        <dbReference type="ARBA" id="ARBA00004123"/>
    </source>
</evidence>
<gene>
    <name evidence="7" type="ORF">RJ639_035599</name>
</gene>
<comment type="caution">
    <text evidence="7">The sequence shown here is derived from an EMBL/GenBank/DDBJ whole genome shotgun (WGS) entry which is preliminary data.</text>
</comment>
<proteinExistence type="predicted"/>
<evidence type="ECO:0000256" key="4">
    <source>
        <dbReference type="ARBA" id="ARBA00023163"/>
    </source>
</evidence>
<sequence length="301" mass="34192">MALEAVVYQDWVGYNTSRDSYDLFGEDCNCDFLENQTENCHPANWNTPPPSIIPNLDQWVPGSSLEPHISNWTREDFNDLDTMTTESSKPRRRRPKTQKNLEAIEKQRMVHIAVERNRRKQMNEYLSVLREFLPDSYVLKGDQASTVAGAIDYVTELEQKLHFLSGKKHMETGSSWPFAEFFSFPQYSTSSTTSKAIIDPMTAQSQPAMADIEVRIVDSHANLKIRTKKRPKQLLKIVSGLQNLMLTILILGVTTADQIVIYSLNVKVEDGCKLTSVNEIATAVKQMLGSIWEEATLKTMI</sequence>
<dbReference type="InterPro" id="IPR036638">
    <property type="entry name" value="HLH_DNA-bd_sf"/>
</dbReference>
<organism evidence="7 8">
    <name type="scientific">Escallonia herrerae</name>
    <dbReference type="NCBI Taxonomy" id="1293975"/>
    <lineage>
        <taxon>Eukaryota</taxon>
        <taxon>Viridiplantae</taxon>
        <taxon>Streptophyta</taxon>
        <taxon>Embryophyta</taxon>
        <taxon>Tracheophyta</taxon>
        <taxon>Spermatophyta</taxon>
        <taxon>Magnoliopsida</taxon>
        <taxon>eudicotyledons</taxon>
        <taxon>Gunneridae</taxon>
        <taxon>Pentapetalae</taxon>
        <taxon>asterids</taxon>
        <taxon>campanulids</taxon>
        <taxon>Escalloniales</taxon>
        <taxon>Escalloniaceae</taxon>
        <taxon>Escallonia</taxon>
    </lineage>
</organism>
<dbReference type="InterPro" id="IPR011598">
    <property type="entry name" value="bHLH_dom"/>
</dbReference>
<dbReference type="GO" id="GO:0010052">
    <property type="term" value="P:guard cell differentiation"/>
    <property type="evidence" value="ECO:0007669"/>
    <property type="project" value="InterPro"/>
</dbReference>
<dbReference type="InterPro" id="IPR044283">
    <property type="entry name" value="FAMA/SPEECHLESS/MUTE-like"/>
</dbReference>
<keyword evidence="8" id="KW-1185">Reference proteome</keyword>
<evidence type="ECO:0000256" key="2">
    <source>
        <dbReference type="ARBA" id="ARBA00023015"/>
    </source>
</evidence>
<evidence type="ECO:0000259" key="6">
    <source>
        <dbReference type="PROSITE" id="PS50888"/>
    </source>
</evidence>
<dbReference type="GO" id="GO:0003700">
    <property type="term" value="F:DNA-binding transcription factor activity"/>
    <property type="evidence" value="ECO:0007669"/>
    <property type="project" value="InterPro"/>
</dbReference>
<name>A0AA88WPW8_9ASTE</name>
<dbReference type="AlphaFoldDB" id="A0AA88WPW8"/>
<dbReference type="Proteomes" id="UP001188597">
    <property type="component" value="Unassembled WGS sequence"/>
</dbReference>
<keyword evidence="5" id="KW-0539">Nucleus</keyword>
<evidence type="ECO:0000256" key="3">
    <source>
        <dbReference type="ARBA" id="ARBA00023125"/>
    </source>
</evidence>
<evidence type="ECO:0000313" key="8">
    <source>
        <dbReference type="Proteomes" id="UP001188597"/>
    </source>
</evidence>
<dbReference type="Gene3D" id="4.10.280.10">
    <property type="entry name" value="Helix-loop-helix DNA-binding domain"/>
    <property type="match status" value="1"/>
</dbReference>
<protein>
    <recommendedName>
        <fullName evidence="6">BHLH domain-containing protein</fullName>
    </recommendedName>
</protein>
<dbReference type="GO" id="GO:0005634">
    <property type="term" value="C:nucleus"/>
    <property type="evidence" value="ECO:0007669"/>
    <property type="project" value="UniProtKB-SubCell"/>
</dbReference>
<comment type="subcellular location">
    <subcellularLocation>
        <location evidence="1">Nucleus</location>
    </subcellularLocation>
</comment>
<keyword evidence="2" id="KW-0805">Transcription regulation</keyword>
<dbReference type="GO" id="GO:0003677">
    <property type="term" value="F:DNA binding"/>
    <property type="evidence" value="ECO:0007669"/>
    <property type="project" value="UniProtKB-KW"/>
</dbReference>
<dbReference type="EMBL" id="JAVXUP010000299">
    <property type="protein sequence ID" value="KAK3031593.1"/>
    <property type="molecule type" value="Genomic_DNA"/>
</dbReference>
<reference evidence="7" key="1">
    <citation type="submission" date="2022-12" db="EMBL/GenBank/DDBJ databases">
        <title>Draft genome assemblies for two species of Escallonia (Escalloniales).</title>
        <authorList>
            <person name="Chanderbali A."/>
            <person name="Dervinis C."/>
            <person name="Anghel I."/>
            <person name="Soltis D."/>
            <person name="Soltis P."/>
            <person name="Zapata F."/>
        </authorList>
    </citation>
    <scope>NUCLEOTIDE SEQUENCE</scope>
    <source>
        <strain evidence="7">UCBG64.0493</strain>
        <tissue evidence="7">Leaf</tissue>
    </source>
</reference>
<dbReference type="SMART" id="SM00353">
    <property type="entry name" value="HLH"/>
    <property type="match status" value="1"/>
</dbReference>
<dbReference type="GO" id="GO:0046983">
    <property type="term" value="F:protein dimerization activity"/>
    <property type="evidence" value="ECO:0007669"/>
    <property type="project" value="InterPro"/>
</dbReference>
<dbReference type="PROSITE" id="PS50888">
    <property type="entry name" value="BHLH"/>
    <property type="match status" value="1"/>
</dbReference>
<feature type="domain" description="BHLH" evidence="6">
    <location>
        <begin position="106"/>
        <end position="157"/>
    </location>
</feature>
<evidence type="ECO:0000256" key="5">
    <source>
        <dbReference type="ARBA" id="ARBA00023242"/>
    </source>
</evidence>
<dbReference type="Pfam" id="PF00010">
    <property type="entry name" value="HLH"/>
    <property type="match status" value="1"/>
</dbReference>